<keyword evidence="4" id="KW-1185">Reference proteome</keyword>
<evidence type="ECO:0000256" key="1">
    <source>
        <dbReference type="ARBA" id="ARBA00034772"/>
    </source>
</evidence>
<dbReference type="Proteomes" id="UP001595748">
    <property type="component" value="Unassembled WGS sequence"/>
</dbReference>
<dbReference type="InterPro" id="IPR019468">
    <property type="entry name" value="AdenyloSucc_lyase_C"/>
</dbReference>
<proteinExistence type="inferred from homology"/>
<dbReference type="Gene3D" id="1.20.200.10">
    <property type="entry name" value="Fumarase/aspartase (Central domain)"/>
    <property type="match status" value="1"/>
</dbReference>
<dbReference type="InterPro" id="IPR020557">
    <property type="entry name" value="Fumarate_lyase_CS"/>
</dbReference>
<dbReference type="PRINTS" id="PR00145">
    <property type="entry name" value="ARGSUCLYASE"/>
</dbReference>
<comment type="similarity">
    <text evidence="1">Belongs to the class-II fumarase/aspartase family.</text>
</comment>
<evidence type="ECO:0000313" key="4">
    <source>
        <dbReference type="Proteomes" id="UP001595748"/>
    </source>
</evidence>
<dbReference type="InterPro" id="IPR012789">
    <property type="entry name" value="Protocat_PcaB-like"/>
</dbReference>
<dbReference type="Pfam" id="PF00206">
    <property type="entry name" value="Lyase_1"/>
    <property type="match status" value="1"/>
</dbReference>
<feature type="domain" description="Adenylosuccinate lyase C-terminal" evidence="2">
    <location>
        <begin position="365"/>
        <end position="438"/>
    </location>
</feature>
<dbReference type="EC" id="5.5.1.2" evidence="3"/>
<reference evidence="4" key="1">
    <citation type="journal article" date="2019" name="Int. J. Syst. Evol. Microbiol.">
        <title>The Global Catalogue of Microorganisms (GCM) 10K type strain sequencing project: providing services to taxonomists for standard genome sequencing and annotation.</title>
        <authorList>
            <consortium name="The Broad Institute Genomics Platform"/>
            <consortium name="The Broad Institute Genome Sequencing Center for Infectious Disease"/>
            <person name="Wu L."/>
            <person name="Ma J."/>
        </authorList>
    </citation>
    <scope>NUCLEOTIDE SEQUENCE [LARGE SCALE GENOMIC DNA]</scope>
    <source>
        <strain evidence="4">CCTCC AB 2013263</strain>
    </source>
</reference>
<dbReference type="PROSITE" id="PS00163">
    <property type="entry name" value="FUMARATE_LYASES"/>
    <property type="match status" value="1"/>
</dbReference>
<dbReference type="InterPro" id="IPR000362">
    <property type="entry name" value="Fumarate_lyase_fam"/>
</dbReference>
<dbReference type="PANTHER" id="PTHR43172:SF2">
    <property type="entry name" value="ADENYLOSUCCINATE LYASE C-TERMINAL DOMAIN-CONTAINING PROTEIN"/>
    <property type="match status" value="1"/>
</dbReference>
<dbReference type="PANTHER" id="PTHR43172">
    <property type="entry name" value="ADENYLOSUCCINATE LYASE"/>
    <property type="match status" value="1"/>
</dbReference>
<evidence type="ECO:0000259" key="2">
    <source>
        <dbReference type="SMART" id="SM00998"/>
    </source>
</evidence>
<dbReference type="GO" id="GO:0047472">
    <property type="term" value="F:3-carboxy-cis,cis-muconate cycloisomerase activity"/>
    <property type="evidence" value="ECO:0007669"/>
    <property type="project" value="UniProtKB-EC"/>
</dbReference>
<keyword evidence="3" id="KW-0413">Isomerase</keyword>
<dbReference type="Gene3D" id="1.10.40.30">
    <property type="entry name" value="Fumarase/aspartase (C-terminal domain)"/>
    <property type="match status" value="1"/>
</dbReference>
<comment type="caution">
    <text evidence="3">The sequence shown here is derived from an EMBL/GenBank/DDBJ whole genome shotgun (WGS) entry which is preliminary data.</text>
</comment>
<gene>
    <name evidence="3" type="primary">pcaB</name>
    <name evidence="3" type="ORF">ACFOPQ_16505</name>
</gene>
<dbReference type="NCBIfam" id="TIGR02426">
    <property type="entry name" value="protocat_pcaB"/>
    <property type="match status" value="1"/>
</dbReference>
<dbReference type="InterPro" id="IPR022761">
    <property type="entry name" value="Fumarate_lyase_N"/>
</dbReference>
<dbReference type="PRINTS" id="PR00149">
    <property type="entry name" value="FUMRATELYASE"/>
</dbReference>
<dbReference type="CDD" id="cd01597">
    <property type="entry name" value="pCLME"/>
    <property type="match status" value="1"/>
</dbReference>
<dbReference type="SMART" id="SM00998">
    <property type="entry name" value="ADSL_C"/>
    <property type="match status" value="1"/>
</dbReference>
<sequence>MSLSLLDSGLYGPLFTTDAMRELFSDERHVRRMIEVEVALARAEARLGIIPQAAADEIEASASSLKPDFAKLTRGLQNDGVPTIALLAEWREHLSEDGKTYLHWGATTQDIVDSALVLGLREALGLLEGQLDAVMAGLATLADAHRGTLMPGRTHSQQALPITFGWKVAGWLAPLIRHQGRLAELRPRLLVLQFGGAAGTLAALGQDGLKVQEALAEELDLSPSGFPWHTQRDNLAELAGWLPLVTGSLAKMTQDIILMAQSEVSELNESAGGSRGGSSTMPQKSNPIQSELVIAAHRMNAALLGSMHQALIAEHERATHGWQLEWLSLPQMLGLTSGAVETSGRLARELKVDVARMAQNVADSRGLMLAEAYSFALTPHVGRSGAKKLVQAAVKKALTAGVTLSEALFSLPDLPGGVPHLTEGEYLGRTNEMIDAVLADLKSPG</sequence>
<protein>
    <submittedName>
        <fullName evidence="3">3-carboxy-cis,cis-muconate cycloisomerase</fullName>
        <ecNumber evidence="3">5.5.1.2</ecNumber>
    </submittedName>
</protein>
<evidence type="ECO:0000313" key="3">
    <source>
        <dbReference type="EMBL" id="MFC3862365.1"/>
    </source>
</evidence>
<name>A0ABV8AAJ1_9DEIO</name>
<accession>A0ABV8AAJ1</accession>
<dbReference type="RefSeq" id="WP_380080172.1">
    <property type="nucleotide sequence ID" value="NZ_JBHRZF010000188.1"/>
</dbReference>
<organism evidence="3 4">
    <name type="scientific">Deinococcus antarcticus</name>
    <dbReference type="NCBI Taxonomy" id="1298767"/>
    <lineage>
        <taxon>Bacteria</taxon>
        <taxon>Thermotogati</taxon>
        <taxon>Deinococcota</taxon>
        <taxon>Deinococci</taxon>
        <taxon>Deinococcales</taxon>
        <taxon>Deinococcaceae</taxon>
        <taxon>Deinococcus</taxon>
    </lineage>
</organism>
<dbReference type="InterPro" id="IPR008948">
    <property type="entry name" value="L-Aspartase-like"/>
</dbReference>
<dbReference type="EMBL" id="JBHRZF010000188">
    <property type="protein sequence ID" value="MFC3862365.1"/>
    <property type="molecule type" value="Genomic_DNA"/>
</dbReference>
<dbReference type="SUPFAM" id="SSF48557">
    <property type="entry name" value="L-aspartase-like"/>
    <property type="match status" value="1"/>
</dbReference>